<name>A0A6A6DWN5_9PEZI</name>
<evidence type="ECO:0000313" key="2">
    <source>
        <dbReference type="EMBL" id="KAF2182390.1"/>
    </source>
</evidence>
<dbReference type="InterPro" id="IPR010730">
    <property type="entry name" value="HET"/>
</dbReference>
<gene>
    <name evidence="2" type="ORF">K469DRAFT_711957</name>
</gene>
<dbReference type="AlphaFoldDB" id="A0A6A6DWN5"/>
<keyword evidence="3" id="KW-1185">Reference proteome</keyword>
<dbReference type="Pfam" id="PF06985">
    <property type="entry name" value="HET"/>
    <property type="match status" value="1"/>
</dbReference>
<reference evidence="2" key="1">
    <citation type="journal article" date="2020" name="Stud. Mycol.">
        <title>101 Dothideomycetes genomes: a test case for predicting lifestyles and emergence of pathogens.</title>
        <authorList>
            <person name="Haridas S."/>
            <person name="Albert R."/>
            <person name="Binder M."/>
            <person name="Bloem J."/>
            <person name="Labutti K."/>
            <person name="Salamov A."/>
            <person name="Andreopoulos B."/>
            <person name="Baker S."/>
            <person name="Barry K."/>
            <person name="Bills G."/>
            <person name="Bluhm B."/>
            <person name="Cannon C."/>
            <person name="Castanera R."/>
            <person name="Culley D."/>
            <person name="Daum C."/>
            <person name="Ezra D."/>
            <person name="Gonzalez J."/>
            <person name="Henrissat B."/>
            <person name="Kuo A."/>
            <person name="Liang C."/>
            <person name="Lipzen A."/>
            <person name="Lutzoni F."/>
            <person name="Magnuson J."/>
            <person name="Mondo S."/>
            <person name="Nolan M."/>
            <person name="Ohm R."/>
            <person name="Pangilinan J."/>
            <person name="Park H.-J."/>
            <person name="Ramirez L."/>
            <person name="Alfaro M."/>
            <person name="Sun H."/>
            <person name="Tritt A."/>
            <person name="Yoshinaga Y."/>
            <person name="Zwiers L.-H."/>
            <person name="Turgeon B."/>
            <person name="Goodwin S."/>
            <person name="Spatafora J."/>
            <person name="Crous P."/>
            <person name="Grigoriev I."/>
        </authorList>
    </citation>
    <scope>NUCLEOTIDE SEQUENCE</scope>
    <source>
        <strain evidence="2">CBS 207.26</strain>
    </source>
</reference>
<evidence type="ECO:0000259" key="1">
    <source>
        <dbReference type="Pfam" id="PF06985"/>
    </source>
</evidence>
<protein>
    <submittedName>
        <fullName evidence="2">HET-domain-containing protein</fullName>
    </submittedName>
</protein>
<dbReference type="PANTHER" id="PTHR33112:SF10">
    <property type="entry name" value="TOL"/>
    <property type="match status" value="1"/>
</dbReference>
<evidence type="ECO:0000313" key="3">
    <source>
        <dbReference type="Proteomes" id="UP000800200"/>
    </source>
</evidence>
<feature type="domain" description="Heterokaryon incompatibility" evidence="1">
    <location>
        <begin position="248"/>
        <end position="401"/>
    </location>
</feature>
<dbReference type="EMBL" id="ML994648">
    <property type="protein sequence ID" value="KAF2182390.1"/>
    <property type="molecule type" value="Genomic_DNA"/>
</dbReference>
<dbReference type="Proteomes" id="UP000800200">
    <property type="component" value="Unassembled WGS sequence"/>
</dbReference>
<organism evidence="2 3">
    <name type="scientific">Zopfia rhizophila CBS 207.26</name>
    <dbReference type="NCBI Taxonomy" id="1314779"/>
    <lineage>
        <taxon>Eukaryota</taxon>
        <taxon>Fungi</taxon>
        <taxon>Dikarya</taxon>
        <taxon>Ascomycota</taxon>
        <taxon>Pezizomycotina</taxon>
        <taxon>Dothideomycetes</taxon>
        <taxon>Dothideomycetes incertae sedis</taxon>
        <taxon>Zopfiaceae</taxon>
        <taxon>Zopfia</taxon>
    </lineage>
</organism>
<proteinExistence type="predicted"/>
<dbReference type="PANTHER" id="PTHR33112">
    <property type="entry name" value="DOMAIN PROTEIN, PUTATIVE-RELATED"/>
    <property type="match status" value="1"/>
</dbReference>
<sequence length="718" mass="81474">MITAKRWTLFDPWRPSSSQASYLLPVPTDTRSAVLCHACTRELELIPVPENAIHEHHKTLVDLERSKDKGCYICCILWQRLVNDSSHYLQDLDKDASISRAVHRLREPPMPSYEHTLKFELGRQLQRQTSAVGHIFKLMPWQGLLPELSTDWDEEAIANLLAAQPAFATRQNHISSFPLSNSTGSQSTLDLVSTWFRQCFETHKGCGIVREALNNGRGPKRLVNVGSLGSNYWRLEVFEHGAPASLRFAALSHCWGPPDVSGNLLKLTTENIKDFEAGMPESALSKSFQDCFSVVRYLGLQYVWIDSLCIVQNSPEDWNREAPQMQLVYLFADCTICATKATSGRDGCFSTRDPESILPRKIELHPAPDENSKLYLLLDGHYAQDQISNAPLNRRAWVTQERYLSRRTIHFAADQVFWECECRNACETFPASLPNCLHDPTGYLFQGNHARMAMVKTNPEYGSSDRYRGFMYGEWRMLVQNYMSRGLTNKKDKLVAIESMARYFQEALKDQYSAGLWMKDIPFGLLWRVDQSKLPNLSTETFGAPSWSWASVVDAPIYRYAVKGHGYMIDQPDALCIQVHGVQSDQDVGLMLVLKGCLHVIPFPTEQEVNGALRCSLEGEVLWLFLDRPTQFVDGMLFLFPVMYTMSCADLTEGNSHCIRGLALRTSGNSVMNEFVRVGLWYGIGSAICRNVAHIVVDDENRPGKYEGSSHEQWIWII</sequence>
<accession>A0A6A6DWN5</accession>
<dbReference type="OrthoDB" id="5125733at2759"/>